<reference evidence="1 2" key="1">
    <citation type="submission" date="2016-03" db="EMBL/GenBank/DDBJ databases">
        <title>Comparative genomics of human isolates of Fusobacterium necrophorum.</title>
        <authorList>
            <person name="Jensen A."/>
            <person name="Bank S."/>
            <person name="Andersen P.S."/>
            <person name="Kristensen L.H."/>
            <person name="Prag J."/>
        </authorList>
    </citation>
    <scope>NUCLEOTIDE SEQUENCE [LARGE SCALE GENOMIC DNA]</scope>
    <source>
        <strain evidence="1 2">LS_1264</strain>
    </source>
</reference>
<proteinExistence type="predicted"/>
<organism evidence="1 2">
    <name type="scientific">Fusobacterium necrophorum subsp. funduliforme</name>
    <dbReference type="NCBI Taxonomy" id="143387"/>
    <lineage>
        <taxon>Bacteria</taxon>
        <taxon>Fusobacteriati</taxon>
        <taxon>Fusobacteriota</taxon>
        <taxon>Fusobacteriia</taxon>
        <taxon>Fusobacteriales</taxon>
        <taxon>Fusobacteriaceae</taxon>
        <taxon>Fusobacterium</taxon>
    </lineage>
</organism>
<dbReference type="RefSeq" id="WP_005954230.1">
    <property type="nucleotide sequence ID" value="NZ_CAXOVC010000002.1"/>
</dbReference>
<comment type="caution">
    <text evidence="1">The sequence shown here is derived from an EMBL/GenBank/DDBJ whole genome shotgun (WGS) entry which is preliminary data.</text>
</comment>
<dbReference type="Proteomes" id="UP000075816">
    <property type="component" value="Unassembled WGS sequence"/>
</dbReference>
<dbReference type="EMBL" id="LVEA01000001">
    <property type="protein sequence ID" value="KYL05304.1"/>
    <property type="molecule type" value="Genomic_DNA"/>
</dbReference>
<accession>A0A162J7Z6</accession>
<name>A0A162J7Z6_9FUSO</name>
<evidence type="ECO:0000313" key="1">
    <source>
        <dbReference type="EMBL" id="KYL05304.1"/>
    </source>
</evidence>
<dbReference type="AlphaFoldDB" id="A0A162J7Z6"/>
<protein>
    <submittedName>
        <fullName evidence="1">Uncharacterized protein</fullName>
    </submittedName>
</protein>
<sequence length="63" mass="7435">MSKRVYVNISDFKTLKEHFNFLKERKYISLGAGGVVLNFKTKSPILLSRFSELISWTDRKMHQ</sequence>
<gene>
    <name evidence="1" type="ORF">A2J07_00785</name>
</gene>
<evidence type="ECO:0000313" key="2">
    <source>
        <dbReference type="Proteomes" id="UP000075816"/>
    </source>
</evidence>